<organism evidence="1 2">
    <name type="scientific">Spodoptera exigua</name>
    <name type="common">Beet armyworm</name>
    <name type="synonym">Noctua fulgens</name>
    <dbReference type="NCBI Taxonomy" id="7107"/>
    <lineage>
        <taxon>Eukaryota</taxon>
        <taxon>Metazoa</taxon>
        <taxon>Ecdysozoa</taxon>
        <taxon>Arthropoda</taxon>
        <taxon>Hexapoda</taxon>
        <taxon>Insecta</taxon>
        <taxon>Pterygota</taxon>
        <taxon>Neoptera</taxon>
        <taxon>Endopterygota</taxon>
        <taxon>Lepidoptera</taxon>
        <taxon>Glossata</taxon>
        <taxon>Ditrysia</taxon>
        <taxon>Noctuoidea</taxon>
        <taxon>Noctuidae</taxon>
        <taxon>Amphipyrinae</taxon>
        <taxon>Spodoptera</taxon>
    </lineage>
</organism>
<gene>
    <name evidence="1" type="ORF">HW555_005132</name>
</gene>
<sequence>MDLELLSKMFAESRQRFGKRYDPQMIQMENKLLHLQPLDAADLHLNDPSKSELYAEMREKEMQLQKAVMDLIYAHDVMMEAEGQLYGRKMRGLHCKL</sequence>
<evidence type="ECO:0000313" key="1">
    <source>
        <dbReference type="EMBL" id="KAF9417987.1"/>
    </source>
</evidence>
<dbReference type="Proteomes" id="UP000648187">
    <property type="component" value="Unassembled WGS sequence"/>
</dbReference>
<dbReference type="AlphaFoldDB" id="A0A835GKJ6"/>
<dbReference type="EMBL" id="JACKWZ010000063">
    <property type="protein sequence ID" value="KAF9417987.1"/>
    <property type="molecule type" value="Genomic_DNA"/>
</dbReference>
<keyword evidence="2" id="KW-1185">Reference proteome</keyword>
<accession>A0A835GKJ6</accession>
<proteinExistence type="predicted"/>
<protein>
    <submittedName>
        <fullName evidence="1">Uncharacterized protein</fullName>
    </submittedName>
</protein>
<evidence type="ECO:0000313" key="2">
    <source>
        <dbReference type="Proteomes" id="UP000648187"/>
    </source>
</evidence>
<comment type="caution">
    <text evidence="1">The sequence shown here is derived from an EMBL/GenBank/DDBJ whole genome shotgun (WGS) entry which is preliminary data.</text>
</comment>
<name>A0A835GKJ6_SPOEX</name>
<reference evidence="1" key="1">
    <citation type="submission" date="2020-08" db="EMBL/GenBank/DDBJ databases">
        <title>Spodoptera exigua strain:BAW_Kor-Di-RS1 Genome sequencing and assembly.</title>
        <authorList>
            <person name="Kim J."/>
            <person name="Nam H.Y."/>
            <person name="Kwon M."/>
            <person name="Choi J.H."/>
            <person name="Cho S.R."/>
            <person name="Kim G.-H."/>
        </authorList>
    </citation>
    <scope>NUCLEOTIDE SEQUENCE</scope>
    <source>
        <strain evidence="1">BAW_Kor-Di-RS1</strain>
        <tissue evidence="1">Whole-body</tissue>
    </source>
</reference>